<dbReference type="OrthoDB" id="1955035at2"/>
<proteinExistence type="predicted"/>
<protein>
    <submittedName>
        <fullName evidence="1">Uncharacterized protein</fullName>
    </submittedName>
</protein>
<gene>
    <name evidence="1" type="ORF">DQG23_24590</name>
</gene>
<sequence>MAKIAAIVVFEAERVDGGAPIFIAKNPEEQQRMAFTLEKILDANAHDLNNGIIVLVDHSSS</sequence>
<dbReference type="Pfam" id="PF21835">
    <property type="entry name" value="YIEGIA_cap"/>
    <property type="match status" value="1"/>
</dbReference>
<dbReference type="InterPro" id="IPR054055">
    <property type="entry name" value="YpzH"/>
</dbReference>
<name>A0A329MET7_9BACL</name>
<dbReference type="AlphaFoldDB" id="A0A329MET7"/>
<comment type="caution">
    <text evidence="1">The sequence shown here is derived from an EMBL/GenBank/DDBJ whole genome shotgun (WGS) entry which is preliminary data.</text>
</comment>
<dbReference type="RefSeq" id="WP_113033619.1">
    <property type="nucleotide sequence ID" value="NZ_QMFB01000016.1"/>
</dbReference>
<reference evidence="1 2" key="1">
    <citation type="journal article" date="2009" name="Int. J. Syst. Evol. Microbiol.">
        <title>Paenibacillus contaminans sp. nov., isolated from a contaminated laboratory plate.</title>
        <authorList>
            <person name="Chou J.H."/>
            <person name="Lee J.H."/>
            <person name="Lin M.C."/>
            <person name="Chang P.S."/>
            <person name="Arun A.B."/>
            <person name="Young C.C."/>
            <person name="Chen W.M."/>
        </authorList>
    </citation>
    <scope>NUCLEOTIDE SEQUENCE [LARGE SCALE GENOMIC DNA]</scope>
    <source>
        <strain evidence="1 2">CKOBP-6</strain>
    </source>
</reference>
<accession>A0A329MET7</accession>
<organism evidence="1 2">
    <name type="scientific">Paenibacillus contaminans</name>
    <dbReference type="NCBI Taxonomy" id="450362"/>
    <lineage>
        <taxon>Bacteria</taxon>
        <taxon>Bacillati</taxon>
        <taxon>Bacillota</taxon>
        <taxon>Bacilli</taxon>
        <taxon>Bacillales</taxon>
        <taxon>Paenibacillaceae</taxon>
        <taxon>Paenibacillus</taxon>
    </lineage>
</organism>
<keyword evidence="2" id="KW-1185">Reference proteome</keyword>
<dbReference type="EMBL" id="QMFB01000016">
    <property type="protein sequence ID" value="RAV18484.1"/>
    <property type="molecule type" value="Genomic_DNA"/>
</dbReference>
<evidence type="ECO:0000313" key="1">
    <source>
        <dbReference type="EMBL" id="RAV18484.1"/>
    </source>
</evidence>
<dbReference type="Proteomes" id="UP000250369">
    <property type="component" value="Unassembled WGS sequence"/>
</dbReference>
<evidence type="ECO:0000313" key="2">
    <source>
        <dbReference type="Proteomes" id="UP000250369"/>
    </source>
</evidence>